<proteinExistence type="predicted"/>
<evidence type="ECO:0000313" key="2">
    <source>
        <dbReference type="EMBL" id="GAA0159467.1"/>
    </source>
</evidence>
<dbReference type="EMBL" id="BAABME010003610">
    <property type="protein sequence ID" value="GAA0159467.1"/>
    <property type="molecule type" value="Genomic_DNA"/>
</dbReference>
<comment type="caution">
    <text evidence="2">The sequence shown here is derived from an EMBL/GenBank/DDBJ whole genome shotgun (WGS) entry which is preliminary data.</text>
</comment>
<dbReference type="AlphaFoldDB" id="A0AAV3Q8G1"/>
<keyword evidence="1" id="KW-0175">Coiled coil</keyword>
<accession>A0AAV3Q8G1</accession>
<evidence type="ECO:0000313" key="3">
    <source>
        <dbReference type="Proteomes" id="UP001454036"/>
    </source>
</evidence>
<keyword evidence="3" id="KW-1185">Reference proteome</keyword>
<evidence type="ECO:0000256" key="1">
    <source>
        <dbReference type="SAM" id="Coils"/>
    </source>
</evidence>
<reference evidence="2 3" key="1">
    <citation type="submission" date="2024-01" db="EMBL/GenBank/DDBJ databases">
        <title>The complete chloroplast genome sequence of Lithospermum erythrorhizon: insights into the phylogenetic relationship among Boraginaceae species and the maternal lineages of purple gromwells.</title>
        <authorList>
            <person name="Okada T."/>
            <person name="Watanabe K."/>
        </authorList>
    </citation>
    <scope>NUCLEOTIDE SEQUENCE [LARGE SCALE GENOMIC DNA]</scope>
</reference>
<protein>
    <submittedName>
        <fullName evidence="2">Uncharacterized protein</fullName>
    </submittedName>
</protein>
<organism evidence="2 3">
    <name type="scientific">Lithospermum erythrorhizon</name>
    <name type="common">Purple gromwell</name>
    <name type="synonym">Lithospermum officinale var. erythrorhizon</name>
    <dbReference type="NCBI Taxonomy" id="34254"/>
    <lineage>
        <taxon>Eukaryota</taxon>
        <taxon>Viridiplantae</taxon>
        <taxon>Streptophyta</taxon>
        <taxon>Embryophyta</taxon>
        <taxon>Tracheophyta</taxon>
        <taxon>Spermatophyta</taxon>
        <taxon>Magnoliopsida</taxon>
        <taxon>eudicotyledons</taxon>
        <taxon>Gunneridae</taxon>
        <taxon>Pentapetalae</taxon>
        <taxon>asterids</taxon>
        <taxon>lamiids</taxon>
        <taxon>Boraginales</taxon>
        <taxon>Boraginaceae</taxon>
        <taxon>Boraginoideae</taxon>
        <taxon>Lithospermeae</taxon>
        <taxon>Lithospermum</taxon>
    </lineage>
</organism>
<sequence>MVTASAVTSPTGTSKTLQKLSLLKIPFEDETSMTQGEVQKIEKLEQEAAELDARARDLRVQVQEQRFIISQLDLETTSTSQQIKVLEEEIQVEQAKHQGQMLVDFEAARLGLVGLL</sequence>
<gene>
    <name evidence="2" type="ORF">LIER_16234</name>
</gene>
<dbReference type="Proteomes" id="UP001454036">
    <property type="component" value="Unassembled WGS sequence"/>
</dbReference>
<name>A0AAV3Q8G1_LITER</name>
<feature type="coiled-coil region" evidence="1">
    <location>
        <begin position="34"/>
        <end position="61"/>
    </location>
</feature>